<dbReference type="Proteomes" id="UP000887116">
    <property type="component" value="Unassembled WGS sequence"/>
</dbReference>
<organism evidence="1 2">
    <name type="scientific">Trichonephila clavata</name>
    <name type="common">Joro spider</name>
    <name type="synonym">Nephila clavata</name>
    <dbReference type="NCBI Taxonomy" id="2740835"/>
    <lineage>
        <taxon>Eukaryota</taxon>
        <taxon>Metazoa</taxon>
        <taxon>Ecdysozoa</taxon>
        <taxon>Arthropoda</taxon>
        <taxon>Chelicerata</taxon>
        <taxon>Arachnida</taxon>
        <taxon>Araneae</taxon>
        <taxon>Araneomorphae</taxon>
        <taxon>Entelegynae</taxon>
        <taxon>Araneoidea</taxon>
        <taxon>Nephilidae</taxon>
        <taxon>Trichonephila</taxon>
    </lineage>
</organism>
<gene>
    <name evidence="1" type="ORF">TNCT_637351</name>
</gene>
<evidence type="ECO:0000313" key="2">
    <source>
        <dbReference type="Proteomes" id="UP000887116"/>
    </source>
</evidence>
<dbReference type="EMBL" id="BMAO01025517">
    <property type="protein sequence ID" value="GFR03263.1"/>
    <property type="molecule type" value="Genomic_DNA"/>
</dbReference>
<protein>
    <submittedName>
        <fullName evidence="1">Uncharacterized protein</fullName>
    </submittedName>
</protein>
<sequence>MFELLAYPVPLCMHNFKYKSVKKRAPEPIIRPGKLTANVSKNTKKDVTDFKIPRKTAKNSTVSAENAKIIATKNSFAVLNTANKDAKERETSPQLHLKSLRL</sequence>
<evidence type="ECO:0000313" key="1">
    <source>
        <dbReference type="EMBL" id="GFR03263.1"/>
    </source>
</evidence>
<reference evidence="1" key="1">
    <citation type="submission" date="2020-07" db="EMBL/GenBank/DDBJ databases">
        <title>Multicomponent nature underlies the extraordinary mechanical properties of spider dragline silk.</title>
        <authorList>
            <person name="Kono N."/>
            <person name="Nakamura H."/>
            <person name="Mori M."/>
            <person name="Yoshida Y."/>
            <person name="Ohtoshi R."/>
            <person name="Malay A.D."/>
            <person name="Moran D.A.P."/>
            <person name="Tomita M."/>
            <person name="Numata K."/>
            <person name="Arakawa K."/>
        </authorList>
    </citation>
    <scope>NUCLEOTIDE SEQUENCE</scope>
</reference>
<accession>A0A8X6IXW4</accession>
<comment type="caution">
    <text evidence="1">The sequence shown here is derived from an EMBL/GenBank/DDBJ whole genome shotgun (WGS) entry which is preliminary data.</text>
</comment>
<proteinExistence type="predicted"/>
<dbReference type="AlphaFoldDB" id="A0A8X6IXW4"/>
<name>A0A8X6IXW4_TRICU</name>
<keyword evidence="2" id="KW-1185">Reference proteome</keyword>